<reference evidence="2 3" key="1">
    <citation type="journal article" date="2016" name="Mol. Biol. Evol.">
        <title>Comparative Genomics of Early-Diverging Mushroom-Forming Fungi Provides Insights into the Origins of Lignocellulose Decay Capabilities.</title>
        <authorList>
            <person name="Nagy L.G."/>
            <person name="Riley R."/>
            <person name="Tritt A."/>
            <person name="Adam C."/>
            <person name="Daum C."/>
            <person name="Floudas D."/>
            <person name="Sun H."/>
            <person name="Yadav J.S."/>
            <person name="Pangilinan J."/>
            <person name="Larsson K.H."/>
            <person name="Matsuura K."/>
            <person name="Barry K."/>
            <person name="Labutti K."/>
            <person name="Kuo R."/>
            <person name="Ohm R.A."/>
            <person name="Bhattacharya S.S."/>
            <person name="Shirouzu T."/>
            <person name="Yoshinaga Y."/>
            <person name="Martin F.M."/>
            <person name="Grigoriev I.V."/>
            <person name="Hibbett D.S."/>
        </authorList>
    </citation>
    <scope>NUCLEOTIDE SEQUENCE [LARGE SCALE GENOMIC DNA]</scope>
    <source>
        <strain evidence="2 3">HHB12733</strain>
    </source>
</reference>
<evidence type="ECO:0000313" key="2">
    <source>
        <dbReference type="EMBL" id="KZT53429.1"/>
    </source>
</evidence>
<feature type="region of interest" description="Disordered" evidence="1">
    <location>
        <begin position="81"/>
        <end position="106"/>
    </location>
</feature>
<accession>A0A165DS37</accession>
<keyword evidence="3" id="KW-1185">Reference proteome</keyword>
<dbReference type="Proteomes" id="UP000076842">
    <property type="component" value="Unassembled WGS sequence"/>
</dbReference>
<gene>
    <name evidence="2" type="ORF">CALCODRAFT_551524</name>
</gene>
<organism evidence="2 3">
    <name type="scientific">Calocera cornea HHB12733</name>
    <dbReference type="NCBI Taxonomy" id="1353952"/>
    <lineage>
        <taxon>Eukaryota</taxon>
        <taxon>Fungi</taxon>
        <taxon>Dikarya</taxon>
        <taxon>Basidiomycota</taxon>
        <taxon>Agaricomycotina</taxon>
        <taxon>Dacrymycetes</taxon>
        <taxon>Dacrymycetales</taxon>
        <taxon>Dacrymycetaceae</taxon>
        <taxon>Calocera</taxon>
    </lineage>
</organism>
<dbReference type="OrthoDB" id="302966at2759"/>
<dbReference type="InParanoid" id="A0A165DS37"/>
<evidence type="ECO:0000313" key="3">
    <source>
        <dbReference type="Proteomes" id="UP000076842"/>
    </source>
</evidence>
<sequence length="300" mass="33802">MSNMQQAMQTLASVQASSWSPPPAAEGHRGPYLWTDAFGVLNFITFYKETQEQCYLFLAAHLILTVHDILGCTRDGRSRLPGATEANSVASGLRIGKQEETGEDGDESIHPAFVYDQDSAQPQMYWKVAMDLSKPLVSSEGNLDPINGYIVYTLLQRTAGTNVLQSELEDYRKILESKWSQYTSDDPLDLGMTLWTAHWLRDEEEWPNALTKKVLACLFNIWDDGYFNMPSQFRLPFRKFGTCLGIQCNDDAKWKERVQSVIGFWEEQGIVPEPPQEQASEKLTPINCVMYAAALNPGGE</sequence>
<name>A0A165DS37_9BASI</name>
<dbReference type="AlphaFoldDB" id="A0A165DS37"/>
<dbReference type="EMBL" id="KV424037">
    <property type="protein sequence ID" value="KZT53429.1"/>
    <property type="molecule type" value="Genomic_DNA"/>
</dbReference>
<evidence type="ECO:0000256" key="1">
    <source>
        <dbReference type="SAM" id="MobiDB-lite"/>
    </source>
</evidence>
<dbReference type="STRING" id="1353952.A0A165DS37"/>
<proteinExistence type="predicted"/>
<protein>
    <submittedName>
        <fullName evidence="2">Uncharacterized protein</fullName>
    </submittedName>
</protein>